<evidence type="ECO:0000256" key="3">
    <source>
        <dbReference type="ARBA" id="ARBA00022475"/>
    </source>
</evidence>
<evidence type="ECO:0000256" key="6">
    <source>
        <dbReference type="ARBA" id="ARBA00023136"/>
    </source>
</evidence>
<comment type="similarity">
    <text evidence="2">Belongs to the chromate ion transporter (CHR) (TC 2.A.51) family.</text>
</comment>
<dbReference type="GO" id="GO:0015109">
    <property type="term" value="F:chromate transmembrane transporter activity"/>
    <property type="evidence" value="ECO:0007669"/>
    <property type="project" value="InterPro"/>
</dbReference>
<dbReference type="EMBL" id="CP060286">
    <property type="protein sequence ID" value="QNK40039.1"/>
    <property type="molecule type" value="Genomic_DNA"/>
</dbReference>
<evidence type="ECO:0000256" key="1">
    <source>
        <dbReference type="ARBA" id="ARBA00004651"/>
    </source>
</evidence>
<proteinExistence type="inferred from homology"/>
<dbReference type="RefSeq" id="WP_187035212.1">
    <property type="nucleotide sequence ID" value="NZ_CP060286.1"/>
</dbReference>
<keyword evidence="6 7" id="KW-0472">Membrane</keyword>
<evidence type="ECO:0000256" key="7">
    <source>
        <dbReference type="SAM" id="Phobius"/>
    </source>
</evidence>
<organism evidence="8 9">
    <name type="scientific">Caproicibacter fermentans</name>
    <dbReference type="NCBI Taxonomy" id="2576756"/>
    <lineage>
        <taxon>Bacteria</taxon>
        <taxon>Bacillati</taxon>
        <taxon>Bacillota</taxon>
        <taxon>Clostridia</taxon>
        <taxon>Eubacteriales</taxon>
        <taxon>Acutalibacteraceae</taxon>
        <taxon>Caproicibacter</taxon>
    </lineage>
</organism>
<reference evidence="8 9" key="1">
    <citation type="submission" date="2020-08" db="EMBL/GenBank/DDBJ databases">
        <title>The isolate Caproiciproducens sp. 7D4C2 produces n-caproate at mildly acidic conditions from hexoses: genome and rBOX comparison with related strains and chain-elongating bacteria.</title>
        <authorList>
            <person name="Esquivel-Elizondo S."/>
            <person name="Bagci C."/>
            <person name="Temovska M."/>
            <person name="Jeon B.S."/>
            <person name="Bessarab I."/>
            <person name="Williams R.B.H."/>
            <person name="Huson D.H."/>
            <person name="Angenent L.T."/>
        </authorList>
    </citation>
    <scope>NUCLEOTIDE SEQUENCE [LARGE SCALE GENOMIC DNA]</scope>
    <source>
        <strain evidence="8 9">7D4C2</strain>
    </source>
</reference>
<sequence length="189" mass="20040">MIYLKLFYEFAKIGLFSVGGGLATLPFLTDLGNSTGWFTPADLANMLAISESTPGAIGVNMATYVGFHVASLPGAAVATLGLVTPSIAVILVIAHMLKRFQQNRYVQNAFYALRPASTGLIAAAGMGVVSISILTLSDYSQTGNLLNLVNWKALLLAVALFFAMKKIKWHPAAFIAISAVIGIVFHFAS</sequence>
<dbReference type="PANTHER" id="PTHR43663:SF1">
    <property type="entry name" value="CHROMATE TRANSPORTER"/>
    <property type="match status" value="1"/>
</dbReference>
<dbReference type="KEGG" id="cfem:HCR03_15220"/>
<accession>A0A7G8T8U8</accession>
<feature type="transmembrane region" description="Helical" evidence="7">
    <location>
        <begin position="7"/>
        <end position="28"/>
    </location>
</feature>
<feature type="transmembrane region" description="Helical" evidence="7">
    <location>
        <begin position="118"/>
        <end position="136"/>
    </location>
</feature>
<evidence type="ECO:0000256" key="5">
    <source>
        <dbReference type="ARBA" id="ARBA00022989"/>
    </source>
</evidence>
<evidence type="ECO:0000313" key="9">
    <source>
        <dbReference type="Proteomes" id="UP000515909"/>
    </source>
</evidence>
<evidence type="ECO:0000313" key="8">
    <source>
        <dbReference type="EMBL" id="QNK40039.1"/>
    </source>
</evidence>
<keyword evidence="5 7" id="KW-1133">Transmembrane helix</keyword>
<keyword evidence="4 7" id="KW-0812">Transmembrane</keyword>
<dbReference type="AlphaFoldDB" id="A0A7G8T8U8"/>
<feature type="transmembrane region" description="Helical" evidence="7">
    <location>
        <begin position="171"/>
        <end position="188"/>
    </location>
</feature>
<dbReference type="PANTHER" id="PTHR43663">
    <property type="entry name" value="CHROMATE TRANSPORT PROTEIN-RELATED"/>
    <property type="match status" value="1"/>
</dbReference>
<dbReference type="Pfam" id="PF02417">
    <property type="entry name" value="Chromate_transp"/>
    <property type="match status" value="1"/>
</dbReference>
<dbReference type="InterPro" id="IPR052518">
    <property type="entry name" value="CHR_Transporter"/>
</dbReference>
<gene>
    <name evidence="8" type="ORF">HCR03_15220</name>
</gene>
<comment type="subcellular location">
    <subcellularLocation>
        <location evidence="1">Cell membrane</location>
        <topology evidence="1">Multi-pass membrane protein</topology>
    </subcellularLocation>
</comment>
<name>A0A7G8T8U8_9FIRM</name>
<dbReference type="GO" id="GO:0005886">
    <property type="term" value="C:plasma membrane"/>
    <property type="evidence" value="ECO:0007669"/>
    <property type="project" value="UniProtKB-SubCell"/>
</dbReference>
<keyword evidence="3" id="KW-1003">Cell membrane</keyword>
<evidence type="ECO:0000256" key="2">
    <source>
        <dbReference type="ARBA" id="ARBA00005262"/>
    </source>
</evidence>
<feature type="transmembrane region" description="Helical" evidence="7">
    <location>
        <begin position="75"/>
        <end position="97"/>
    </location>
</feature>
<dbReference type="Proteomes" id="UP000515909">
    <property type="component" value="Chromosome"/>
</dbReference>
<feature type="transmembrane region" description="Helical" evidence="7">
    <location>
        <begin position="148"/>
        <end position="164"/>
    </location>
</feature>
<evidence type="ECO:0000256" key="4">
    <source>
        <dbReference type="ARBA" id="ARBA00022692"/>
    </source>
</evidence>
<dbReference type="InterPro" id="IPR003370">
    <property type="entry name" value="Chromate_transpt"/>
</dbReference>
<protein>
    <submittedName>
        <fullName evidence="8">Chromate transporter</fullName>
    </submittedName>
</protein>